<comment type="caution">
    <text evidence="3">The sequence shown here is derived from an EMBL/GenBank/DDBJ whole genome shotgun (WGS) entry which is preliminary data.</text>
</comment>
<dbReference type="Proteomes" id="UP001248819">
    <property type="component" value="Unassembled WGS sequence"/>
</dbReference>
<dbReference type="PROSITE" id="PS51257">
    <property type="entry name" value="PROKAR_LIPOPROTEIN"/>
    <property type="match status" value="1"/>
</dbReference>
<accession>A0ABU3CWL7</accession>
<proteinExistence type="predicted"/>
<evidence type="ECO:0000259" key="2">
    <source>
        <dbReference type="Pfam" id="PF13648"/>
    </source>
</evidence>
<dbReference type="InterPro" id="IPR024311">
    <property type="entry name" value="Lipocalin-like"/>
</dbReference>
<evidence type="ECO:0000313" key="4">
    <source>
        <dbReference type="Proteomes" id="UP001248819"/>
    </source>
</evidence>
<dbReference type="Pfam" id="PF13648">
    <property type="entry name" value="Lipocalin_4"/>
    <property type="match status" value="1"/>
</dbReference>
<sequence length="138" mass="15205">MKKIFILFMSLAVLSSCSDDDDASVNSDDQILGTWGIAEINNAGDFPVSINDCSSQSQITFNSDNTAFSEYYTQTQAGCTVDSEEGTWSGGDGSKYTFRIPLLGSQQGTVEFSDDYSEFTFYPDALMTENTNIVFEKR</sequence>
<gene>
    <name evidence="3" type="ORF">RM529_11445</name>
</gene>
<feature type="chain" id="PRO_5045764128" evidence="1">
    <location>
        <begin position="19"/>
        <end position="138"/>
    </location>
</feature>
<evidence type="ECO:0000313" key="3">
    <source>
        <dbReference type="EMBL" id="MDT0650766.1"/>
    </source>
</evidence>
<name>A0ABU3CWL7_9FLAO</name>
<feature type="signal peptide" evidence="1">
    <location>
        <begin position="1"/>
        <end position="18"/>
    </location>
</feature>
<keyword evidence="4" id="KW-1185">Reference proteome</keyword>
<evidence type="ECO:0000256" key="1">
    <source>
        <dbReference type="SAM" id="SignalP"/>
    </source>
</evidence>
<protein>
    <submittedName>
        <fullName evidence="3">Lipocalin family protein</fullName>
    </submittedName>
</protein>
<keyword evidence="1" id="KW-0732">Signal</keyword>
<dbReference type="EMBL" id="JAVRHP010000059">
    <property type="protein sequence ID" value="MDT0650766.1"/>
    <property type="molecule type" value="Genomic_DNA"/>
</dbReference>
<dbReference type="RefSeq" id="WP_311484934.1">
    <property type="nucleotide sequence ID" value="NZ_JAVRHP010000059.1"/>
</dbReference>
<organism evidence="3 4">
    <name type="scientific">Autumnicola edwardsiae</name>
    <dbReference type="NCBI Taxonomy" id="3075594"/>
    <lineage>
        <taxon>Bacteria</taxon>
        <taxon>Pseudomonadati</taxon>
        <taxon>Bacteroidota</taxon>
        <taxon>Flavobacteriia</taxon>
        <taxon>Flavobacteriales</taxon>
        <taxon>Flavobacteriaceae</taxon>
        <taxon>Autumnicola</taxon>
    </lineage>
</organism>
<reference evidence="3 4" key="1">
    <citation type="submission" date="2023-09" db="EMBL/GenBank/DDBJ databases">
        <authorList>
            <person name="Rey-Velasco X."/>
        </authorList>
    </citation>
    <scope>NUCLEOTIDE SEQUENCE [LARGE SCALE GENOMIC DNA]</scope>
    <source>
        <strain evidence="3 4">F297</strain>
    </source>
</reference>
<feature type="domain" description="Lipocalin-like" evidence="2">
    <location>
        <begin position="31"/>
        <end position="90"/>
    </location>
</feature>